<evidence type="ECO:0000256" key="2">
    <source>
        <dbReference type="SAM" id="MobiDB-lite"/>
    </source>
</evidence>
<evidence type="ECO:0000259" key="3">
    <source>
        <dbReference type="Pfam" id="PF17967"/>
    </source>
</evidence>
<feature type="domain" description="Pullulanase N2" evidence="3">
    <location>
        <begin position="35"/>
        <end position="90"/>
    </location>
</feature>
<dbReference type="AlphaFoldDB" id="A0A6G7Y872"/>
<dbReference type="CDD" id="cd02860">
    <property type="entry name" value="E_set_Pullulanase"/>
    <property type="match status" value="1"/>
</dbReference>
<comment type="similarity">
    <text evidence="1">Belongs to the glycosyl hydrolase 13 family.</text>
</comment>
<feature type="compositionally biased region" description="Low complexity" evidence="2">
    <location>
        <begin position="479"/>
        <end position="518"/>
    </location>
</feature>
<protein>
    <recommendedName>
        <fullName evidence="3">Pullulanase N2 domain-containing protein</fullName>
    </recommendedName>
</protein>
<feature type="compositionally biased region" description="Low complexity" evidence="2">
    <location>
        <begin position="552"/>
        <end position="566"/>
    </location>
</feature>
<evidence type="ECO:0000313" key="4">
    <source>
        <dbReference type="EMBL" id="QIK72831.1"/>
    </source>
</evidence>
<dbReference type="Gene3D" id="2.60.40.1130">
    <property type="entry name" value="Rab geranylgeranyltransferase alpha-subunit, insert domain"/>
    <property type="match status" value="1"/>
</dbReference>
<sequence>MDAARERGRRHRPGAPRAGALDPDPADARARPPPPDAVAEHPHLAGAAALVLPADVDAAALAAGQLALLGRDPRGAVVAATGVQTAPLLDALYPDPDAPGVSWEDGVPTLRLWAPTARAVDILVWPAGPPAEHDSGAPAAPRSGEVSGDPLRVPASRHPDGTWSVVGSPGWADARYLYAVTVYAPAFDRVVKNRVTDPYALALTADSAAAVLVDPSDARWADPRWLAAPSPPLVHPVDQVSYELHVRDFSRDDVTVPADLRGTYAAFGVEGRGRAHLRRLAQAGLTSVQLLPVHDFASVPERRDAWVQPDPAALRAAPPDSAEQQRLAAHRPGSPFNWGYDPWHFLAPEGSYATSAALDGGRRIAELRGAVGALHELGLRVVLDVVFNHTRDAGQQPASVLDKIVPGYYHRRALDGRVATSTAGPSVATERRMAARLVTDAAVHWARHYRIDGFRFDLMGHHGRDVMLGVRAALDALTPSATESTAAASRCTARAGTSGRWPATPASCRPPRASSTAPASPPFPTGCATPSAAGRRSTPTRAGRAGRPGWPARPTAPRSTAAPTSRHNGCWPRPTSSRSGWPAPCATSRSARRALAG</sequence>
<dbReference type="InterPro" id="IPR014756">
    <property type="entry name" value="Ig_E-set"/>
</dbReference>
<dbReference type="PANTHER" id="PTHR43002">
    <property type="entry name" value="GLYCOGEN DEBRANCHING ENZYME"/>
    <property type="match status" value="1"/>
</dbReference>
<name>A0A6G7Y872_9ACTN</name>
<dbReference type="Gene3D" id="3.20.20.80">
    <property type="entry name" value="Glycosidases"/>
    <property type="match status" value="1"/>
</dbReference>
<dbReference type="SUPFAM" id="SSF51445">
    <property type="entry name" value="(Trans)glycosidases"/>
    <property type="match status" value="1"/>
</dbReference>
<gene>
    <name evidence="4" type="ORF">G7070_11800</name>
</gene>
<feature type="region of interest" description="Disordered" evidence="2">
    <location>
        <begin position="1"/>
        <end position="37"/>
    </location>
</feature>
<dbReference type="SUPFAM" id="SSF81296">
    <property type="entry name" value="E set domains"/>
    <property type="match status" value="2"/>
</dbReference>
<dbReference type="EMBL" id="CP049865">
    <property type="protein sequence ID" value="QIK72831.1"/>
    <property type="molecule type" value="Genomic_DNA"/>
</dbReference>
<evidence type="ECO:0000256" key="1">
    <source>
        <dbReference type="ARBA" id="ARBA00008061"/>
    </source>
</evidence>
<proteinExistence type="inferred from homology"/>
<dbReference type="GO" id="GO:0005975">
    <property type="term" value="P:carbohydrate metabolic process"/>
    <property type="evidence" value="ECO:0007669"/>
    <property type="project" value="UniProtKB-ARBA"/>
</dbReference>
<dbReference type="Pfam" id="PF17967">
    <property type="entry name" value="Pullulanase_N2"/>
    <property type="match status" value="1"/>
</dbReference>
<dbReference type="InterPro" id="IPR017853">
    <property type="entry name" value="GH"/>
</dbReference>
<feature type="region of interest" description="Disordered" evidence="2">
    <location>
        <begin position="130"/>
        <end position="156"/>
    </location>
</feature>
<dbReference type="RefSeq" id="WP_166233905.1">
    <property type="nucleotide sequence ID" value="NZ_CP049865.1"/>
</dbReference>
<evidence type="ECO:0000313" key="5">
    <source>
        <dbReference type="Proteomes" id="UP000501058"/>
    </source>
</evidence>
<dbReference type="KEGG" id="prv:G7070_11800"/>
<reference evidence="4 5" key="1">
    <citation type="submission" date="2020-03" db="EMBL/GenBank/DDBJ databases">
        <title>Propioniciclava sp. nov., isolated from Hydrophilus acuminatus.</title>
        <authorList>
            <person name="Hyun D.-W."/>
            <person name="Bae J.-W."/>
        </authorList>
    </citation>
    <scope>NUCLEOTIDE SEQUENCE [LARGE SCALE GENOMIC DNA]</scope>
    <source>
        <strain evidence="4 5">HDW11</strain>
    </source>
</reference>
<dbReference type="InterPro" id="IPR040671">
    <property type="entry name" value="Pullulanase_N2"/>
</dbReference>
<dbReference type="InterPro" id="IPR013783">
    <property type="entry name" value="Ig-like_fold"/>
</dbReference>
<dbReference type="Gene3D" id="2.60.40.10">
    <property type="entry name" value="Immunoglobulins"/>
    <property type="match status" value="1"/>
</dbReference>
<organism evidence="4 5">
    <name type="scientific">Propioniciclava coleopterorum</name>
    <dbReference type="NCBI Taxonomy" id="2714937"/>
    <lineage>
        <taxon>Bacteria</taxon>
        <taxon>Bacillati</taxon>
        <taxon>Actinomycetota</taxon>
        <taxon>Actinomycetes</taxon>
        <taxon>Propionibacteriales</taxon>
        <taxon>Propionibacteriaceae</taxon>
        <taxon>Propioniciclava</taxon>
    </lineage>
</organism>
<accession>A0A6G7Y872</accession>
<keyword evidence="5" id="KW-1185">Reference proteome</keyword>
<dbReference type="Proteomes" id="UP000501058">
    <property type="component" value="Chromosome"/>
</dbReference>
<feature type="region of interest" description="Disordered" evidence="2">
    <location>
        <begin position="479"/>
        <end position="597"/>
    </location>
</feature>